<proteinExistence type="predicted"/>
<accession>A0A067C1M4</accession>
<dbReference type="RefSeq" id="XP_012208632.1">
    <property type="nucleotide sequence ID" value="XM_012353242.1"/>
</dbReference>
<dbReference type="VEuPathDB" id="FungiDB:SPRG_13419"/>
<name>A0A067C1M4_SAPPC</name>
<dbReference type="GeneID" id="24135298"/>
<gene>
    <name evidence="1" type="ORF">SPRG_13419</name>
</gene>
<dbReference type="KEGG" id="spar:SPRG_13419"/>
<dbReference type="EMBL" id="KK583306">
    <property type="protein sequence ID" value="KDO20667.1"/>
    <property type="molecule type" value="Genomic_DNA"/>
</dbReference>
<protein>
    <submittedName>
        <fullName evidence="1">Uncharacterized protein</fullName>
    </submittedName>
</protein>
<evidence type="ECO:0000313" key="2">
    <source>
        <dbReference type="Proteomes" id="UP000030745"/>
    </source>
</evidence>
<organism evidence="1 2">
    <name type="scientific">Saprolegnia parasitica (strain CBS 223.65)</name>
    <dbReference type="NCBI Taxonomy" id="695850"/>
    <lineage>
        <taxon>Eukaryota</taxon>
        <taxon>Sar</taxon>
        <taxon>Stramenopiles</taxon>
        <taxon>Oomycota</taxon>
        <taxon>Saprolegniomycetes</taxon>
        <taxon>Saprolegniales</taxon>
        <taxon>Saprolegniaceae</taxon>
        <taxon>Saprolegnia</taxon>
    </lineage>
</organism>
<dbReference type="Proteomes" id="UP000030745">
    <property type="component" value="Unassembled WGS sequence"/>
</dbReference>
<dbReference type="AlphaFoldDB" id="A0A067C1M4"/>
<evidence type="ECO:0000313" key="1">
    <source>
        <dbReference type="EMBL" id="KDO20667.1"/>
    </source>
</evidence>
<keyword evidence="2" id="KW-1185">Reference proteome</keyword>
<sequence length="136" mass="15430">METYDAIVTKLELMEAAAAVVPSDRRYERLARLVDVNEIDSLVPFKDAYGRLGPSSWDAGHCFETARSTIEVEPYRLLYRRPTNTDCIRDWPHCLWTPYAPSGISTGLRSRLLHSHYFATAQRAPPNVALVTLVCF</sequence>
<reference evidence="1 2" key="1">
    <citation type="journal article" date="2013" name="PLoS Genet.">
        <title>Distinctive expansion of potential virulence genes in the genome of the oomycete fish pathogen Saprolegnia parasitica.</title>
        <authorList>
            <person name="Jiang R.H."/>
            <person name="de Bruijn I."/>
            <person name="Haas B.J."/>
            <person name="Belmonte R."/>
            <person name="Lobach L."/>
            <person name="Christie J."/>
            <person name="van den Ackerveken G."/>
            <person name="Bottin A."/>
            <person name="Bulone V."/>
            <person name="Diaz-Moreno S.M."/>
            <person name="Dumas B."/>
            <person name="Fan L."/>
            <person name="Gaulin E."/>
            <person name="Govers F."/>
            <person name="Grenville-Briggs L.J."/>
            <person name="Horner N.R."/>
            <person name="Levin J.Z."/>
            <person name="Mammella M."/>
            <person name="Meijer H.J."/>
            <person name="Morris P."/>
            <person name="Nusbaum C."/>
            <person name="Oome S."/>
            <person name="Phillips A.J."/>
            <person name="van Rooyen D."/>
            <person name="Rzeszutek E."/>
            <person name="Saraiva M."/>
            <person name="Secombes C.J."/>
            <person name="Seidl M.F."/>
            <person name="Snel B."/>
            <person name="Stassen J.H."/>
            <person name="Sykes S."/>
            <person name="Tripathy S."/>
            <person name="van den Berg H."/>
            <person name="Vega-Arreguin J.C."/>
            <person name="Wawra S."/>
            <person name="Young S.K."/>
            <person name="Zeng Q."/>
            <person name="Dieguez-Uribeondo J."/>
            <person name="Russ C."/>
            <person name="Tyler B.M."/>
            <person name="van West P."/>
        </authorList>
    </citation>
    <scope>NUCLEOTIDE SEQUENCE [LARGE SCALE GENOMIC DNA]</scope>
    <source>
        <strain evidence="1 2">CBS 223.65</strain>
    </source>
</reference>